<evidence type="ECO:0000256" key="3">
    <source>
        <dbReference type="ARBA" id="ARBA00022692"/>
    </source>
</evidence>
<keyword evidence="13" id="KW-1185">Reference proteome</keyword>
<gene>
    <name evidence="12" type="ORF">BV898_11767</name>
</gene>
<evidence type="ECO:0000256" key="10">
    <source>
        <dbReference type="SAM" id="Phobius"/>
    </source>
</evidence>
<dbReference type="EMBL" id="MTYJ01000112">
    <property type="protein sequence ID" value="OQV13995.1"/>
    <property type="molecule type" value="Genomic_DNA"/>
</dbReference>
<dbReference type="AlphaFoldDB" id="A0A1W0WFK3"/>
<keyword evidence="4 10" id="KW-1133">Transmembrane helix</keyword>
<reference evidence="13" key="1">
    <citation type="submission" date="2017-01" db="EMBL/GenBank/DDBJ databases">
        <title>Comparative genomics of anhydrobiosis in the tardigrade Hypsibius dujardini.</title>
        <authorList>
            <person name="Yoshida Y."/>
            <person name="Koutsovoulos G."/>
            <person name="Laetsch D."/>
            <person name="Stevens L."/>
            <person name="Kumar S."/>
            <person name="Horikawa D."/>
            <person name="Ishino K."/>
            <person name="Komine S."/>
            <person name="Tomita M."/>
            <person name="Blaxter M."/>
            <person name="Arakawa K."/>
        </authorList>
    </citation>
    <scope>NUCLEOTIDE SEQUENCE [LARGE SCALE GENOMIC DNA]</scope>
    <source>
        <strain evidence="13">Z151</strain>
    </source>
</reference>
<dbReference type="Proteomes" id="UP000192578">
    <property type="component" value="Unassembled WGS sequence"/>
</dbReference>
<dbReference type="InterPro" id="IPR017452">
    <property type="entry name" value="GPCR_Rhodpsn_7TM"/>
</dbReference>
<evidence type="ECO:0000256" key="1">
    <source>
        <dbReference type="ARBA" id="ARBA00004651"/>
    </source>
</evidence>
<keyword evidence="5" id="KW-0297">G-protein coupled receptor</keyword>
<sequence>MSSNHSVRTVENCSTTTTQTYTLNVLPLSLSIVIIITQLFNLIVFHLWQNKEPFLQLHVSLARVSLVYGLTTTDNTCGPNASLECYEFLSPLTLLTLAAISLDRWMSVEFPSEYRLKISRRKIRWVVLATLVINSLLTVPGLILWWRPWAIHCNKPVQITPMTVGRQIWRIFTGPVILGFLTARIVVIAVKTKAKLMLAKRHASVFAAPFTNNRSGQTITRIVWTSMRASMIITFIGLLANISYWIDIATVFRSPTMQRILVLLPALQHSYSPLVYLIFYPQFRTVVCRGLKRLIWNRTLVYPRSNPHQAVAPLVSPGTSKGGPLPPSNGSACKRDESTETPPKLLCVTRDTFLQYL</sequence>
<dbReference type="GO" id="GO:0004930">
    <property type="term" value="F:G protein-coupled receptor activity"/>
    <property type="evidence" value="ECO:0007669"/>
    <property type="project" value="UniProtKB-KW"/>
</dbReference>
<evidence type="ECO:0000313" key="13">
    <source>
        <dbReference type="Proteomes" id="UP000192578"/>
    </source>
</evidence>
<keyword evidence="8" id="KW-0807">Transducer</keyword>
<evidence type="ECO:0000313" key="12">
    <source>
        <dbReference type="EMBL" id="OQV13995.1"/>
    </source>
</evidence>
<protein>
    <recommendedName>
        <fullName evidence="11">G-protein coupled receptors family 1 profile domain-containing protein</fullName>
    </recommendedName>
</protein>
<accession>A0A1W0WFK3</accession>
<dbReference type="InterPro" id="IPR050569">
    <property type="entry name" value="TAAR"/>
</dbReference>
<feature type="transmembrane region" description="Helical" evidence="10">
    <location>
        <begin position="125"/>
        <end position="147"/>
    </location>
</feature>
<dbReference type="PROSITE" id="PS50262">
    <property type="entry name" value="G_PROTEIN_RECEP_F1_2"/>
    <property type="match status" value="1"/>
</dbReference>
<feature type="transmembrane region" description="Helical" evidence="10">
    <location>
        <begin position="167"/>
        <end position="190"/>
    </location>
</feature>
<keyword evidence="7" id="KW-0675">Receptor</keyword>
<evidence type="ECO:0000256" key="2">
    <source>
        <dbReference type="ARBA" id="ARBA00022475"/>
    </source>
</evidence>
<evidence type="ECO:0000256" key="6">
    <source>
        <dbReference type="ARBA" id="ARBA00023136"/>
    </source>
</evidence>
<evidence type="ECO:0000256" key="8">
    <source>
        <dbReference type="ARBA" id="ARBA00023224"/>
    </source>
</evidence>
<dbReference type="PANTHER" id="PTHR24249">
    <property type="entry name" value="HISTAMINE RECEPTOR-RELATED G-PROTEIN COUPLED RECEPTOR"/>
    <property type="match status" value="1"/>
</dbReference>
<keyword evidence="2" id="KW-1003">Cell membrane</keyword>
<evidence type="ECO:0000256" key="9">
    <source>
        <dbReference type="SAM" id="MobiDB-lite"/>
    </source>
</evidence>
<organism evidence="12 13">
    <name type="scientific">Hypsibius exemplaris</name>
    <name type="common">Freshwater tardigrade</name>
    <dbReference type="NCBI Taxonomy" id="2072580"/>
    <lineage>
        <taxon>Eukaryota</taxon>
        <taxon>Metazoa</taxon>
        <taxon>Ecdysozoa</taxon>
        <taxon>Tardigrada</taxon>
        <taxon>Eutardigrada</taxon>
        <taxon>Parachela</taxon>
        <taxon>Hypsibioidea</taxon>
        <taxon>Hypsibiidae</taxon>
        <taxon>Hypsibius</taxon>
    </lineage>
</organism>
<dbReference type="Gene3D" id="1.20.1070.10">
    <property type="entry name" value="Rhodopsin 7-helix transmembrane proteins"/>
    <property type="match status" value="1"/>
</dbReference>
<keyword evidence="3 10" id="KW-0812">Transmembrane</keyword>
<feature type="transmembrane region" description="Helical" evidence="10">
    <location>
        <begin position="28"/>
        <end position="48"/>
    </location>
</feature>
<proteinExistence type="predicted"/>
<dbReference type="CDD" id="cd00637">
    <property type="entry name" value="7tm_classA_rhodopsin-like"/>
    <property type="match status" value="1"/>
</dbReference>
<feature type="region of interest" description="Disordered" evidence="9">
    <location>
        <begin position="316"/>
        <end position="339"/>
    </location>
</feature>
<evidence type="ECO:0000256" key="5">
    <source>
        <dbReference type="ARBA" id="ARBA00023040"/>
    </source>
</evidence>
<dbReference type="PANTHER" id="PTHR24249:SF372">
    <property type="entry name" value="G-PROTEIN COUPLED RECEPTORS FAMILY 1 PROFILE DOMAIN-CONTAINING PROTEIN"/>
    <property type="match status" value="1"/>
</dbReference>
<feature type="transmembrane region" description="Helical" evidence="10">
    <location>
        <begin position="229"/>
        <end position="246"/>
    </location>
</feature>
<dbReference type="GO" id="GO:0005886">
    <property type="term" value="C:plasma membrane"/>
    <property type="evidence" value="ECO:0007669"/>
    <property type="project" value="UniProtKB-SubCell"/>
</dbReference>
<evidence type="ECO:0000259" key="11">
    <source>
        <dbReference type="PROSITE" id="PS50262"/>
    </source>
</evidence>
<feature type="domain" description="G-protein coupled receptors family 1 profile" evidence="11">
    <location>
        <begin position="93"/>
        <end position="276"/>
    </location>
</feature>
<dbReference type="SUPFAM" id="SSF81321">
    <property type="entry name" value="Family A G protein-coupled receptor-like"/>
    <property type="match status" value="1"/>
</dbReference>
<comment type="subcellular location">
    <subcellularLocation>
        <location evidence="1">Cell membrane</location>
        <topology evidence="1">Multi-pass membrane protein</topology>
    </subcellularLocation>
</comment>
<evidence type="ECO:0000256" key="4">
    <source>
        <dbReference type="ARBA" id="ARBA00022989"/>
    </source>
</evidence>
<evidence type="ECO:0000256" key="7">
    <source>
        <dbReference type="ARBA" id="ARBA00023170"/>
    </source>
</evidence>
<comment type="caution">
    <text evidence="12">The sequence shown here is derived from an EMBL/GenBank/DDBJ whole genome shotgun (WGS) entry which is preliminary data.</text>
</comment>
<feature type="transmembrane region" description="Helical" evidence="10">
    <location>
        <begin position="258"/>
        <end position="279"/>
    </location>
</feature>
<keyword evidence="6 10" id="KW-0472">Membrane</keyword>
<name>A0A1W0WFK3_HYPEX</name>
<dbReference type="OrthoDB" id="6159456at2759"/>